<dbReference type="CDD" id="cd16434">
    <property type="entry name" value="CheB-CheR_fusion"/>
    <property type="match status" value="1"/>
</dbReference>
<reference evidence="10 11" key="1">
    <citation type="submission" date="2015-12" db="EMBL/GenBank/DDBJ databases">
        <title>Nitrous oxide reduction kinetics distinguish bacteria harboring typical versus atypical NosZ.</title>
        <authorList>
            <person name="Yoon S."/>
            <person name="Nissen S."/>
            <person name="Park D."/>
            <person name="Sanford R.A."/>
            <person name="Loeffler F.E."/>
        </authorList>
    </citation>
    <scope>NUCLEOTIDE SEQUENCE [LARGE SCALE GENOMIC DNA]</scope>
    <source>
        <strain evidence="10 11">ATCC BAA-841</strain>
    </source>
</reference>
<dbReference type="InterPro" id="IPR029063">
    <property type="entry name" value="SAM-dependent_MTases_sf"/>
</dbReference>
<evidence type="ECO:0000256" key="5">
    <source>
        <dbReference type="ARBA" id="ARBA00022691"/>
    </source>
</evidence>
<dbReference type="SUPFAM" id="SSF52738">
    <property type="entry name" value="Methylesterase CheB, C-terminal domain"/>
    <property type="match status" value="1"/>
</dbReference>
<dbReference type="EC" id="2.1.1.80" evidence="2"/>
<dbReference type="InterPro" id="IPR000780">
    <property type="entry name" value="CheR_MeTrfase"/>
</dbReference>
<keyword evidence="3" id="KW-0489">Methyltransferase</keyword>
<keyword evidence="6" id="KW-0145">Chemotaxis</keyword>
<dbReference type="Gene3D" id="1.10.155.10">
    <property type="entry name" value="Chemotaxis receptor methyltransferase CheR, N-terminal domain"/>
    <property type="match status" value="1"/>
</dbReference>
<dbReference type="InterPro" id="IPR050903">
    <property type="entry name" value="Bact_Chemotaxis_MeTrfase"/>
</dbReference>
<feature type="domain" description="CheR-type methyltransferase" evidence="9">
    <location>
        <begin position="219"/>
        <end position="503"/>
    </location>
</feature>
<keyword evidence="11" id="KW-1185">Reference proteome</keyword>
<protein>
    <recommendedName>
        <fullName evidence="2">protein-glutamate O-methyltransferase</fullName>
        <ecNumber evidence="2">2.1.1.80</ecNumber>
    </recommendedName>
</protein>
<dbReference type="SUPFAM" id="SSF47757">
    <property type="entry name" value="Chemotaxis receptor methyltransferase CheR, N-terminal domain"/>
    <property type="match status" value="1"/>
</dbReference>
<evidence type="ECO:0000313" key="11">
    <source>
        <dbReference type="Proteomes" id="UP000070186"/>
    </source>
</evidence>
<dbReference type="Pfam" id="PF03705">
    <property type="entry name" value="CheR_N"/>
    <property type="match status" value="1"/>
</dbReference>
<evidence type="ECO:0000259" key="8">
    <source>
        <dbReference type="PROSITE" id="PS50122"/>
    </source>
</evidence>
<dbReference type="PANTHER" id="PTHR24422:SF27">
    <property type="entry name" value="PROTEIN-GLUTAMATE O-METHYLTRANSFERASE"/>
    <property type="match status" value="1"/>
</dbReference>
<proteinExistence type="predicted"/>
<feature type="domain" description="CheB-type methylesterase" evidence="8">
    <location>
        <begin position="21"/>
        <end position="210"/>
    </location>
</feature>
<dbReference type="GO" id="GO:0005737">
    <property type="term" value="C:cytoplasm"/>
    <property type="evidence" value="ECO:0007669"/>
    <property type="project" value="InterPro"/>
</dbReference>
<dbReference type="PANTHER" id="PTHR24422">
    <property type="entry name" value="CHEMOTAXIS PROTEIN METHYLTRANSFERASE"/>
    <property type="match status" value="1"/>
</dbReference>
<dbReference type="InterPro" id="IPR000014">
    <property type="entry name" value="PAS"/>
</dbReference>
<dbReference type="GO" id="GO:0008983">
    <property type="term" value="F:protein-glutamate O-methyltransferase activity"/>
    <property type="evidence" value="ECO:0007669"/>
    <property type="project" value="UniProtKB-EC"/>
</dbReference>
<dbReference type="PROSITE" id="PS50123">
    <property type="entry name" value="CHER"/>
    <property type="match status" value="1"/>
</dbReference>
<evidence type="ECO:0000256" key="2">
    <source>
        <dbReference type="ARBA" id="ARBA00012534"/>
    </source>
</evidence>
<dbReference type="PROSITE" id="PS50122">
    <property type="entry name" value="CHEB"/>
    <property type="match status" value="1"/>
</dbReference>
<evidence type="ECO:0000256" key="4">
    <source>
        <dbReference type="ARBA" id="ARBA00022679"/>
    </source>
</evidence>
<feature type="compositionally biased region" description="Basic and acidic residues" evidence="7">
    <location>
        <begin position="505"/>
        <end position="520"/>
    </location>
</feature>
<dbReference type="Proteomes" id="UP000070186">
    <property type="component" value="Unassembled WGS sequence"/>
</dbReference>
<gene>
    <name evidence="10" type="ORF">AT959_05510</name>
</gene>
<comment type="caution">
    <text evidence="10">The sequence shown here is derived from an EMBL/GenBank/DDBJ whole genome shotgun (WGS) entry which is preliminary data.</text>
</comment>
<evidence type="ECO:0000313" key="10">
    <source>
        <dbReference type="EMBL" id="KXB31803.1"/>
    </source>
</evidence>
<dbReference type="SUPFAM" id="SSF55785">
    <property type="entry name" value="PYP-like sensor domain (PAS domain)"/>
    <property type="match status" value="1"/>
</dbReference>
<name>A0A133XLI7_9RHOO</name>
<dbReference type="InterPro" id="IPR022642">
    <property type="entry name" value="CheR_C"/>
</dbReference>
<dbReference type="CDD" id="cd00130">
    <property type="entry name" value="PAS"/>
    <property type="match status" value="1"/>
</dbReference>
<comment type="catalytic activity">
    <reaction evidence="1">
        <text>L-glutamyl-[protein] + S-adenosyl-L-methionine = [protein]-L-glutamate 5-O-methyl ester + S-adenosyl-L-homocysteine</text>
        <dbReference type="Rhea" id="RHEA:24452"/>
        <dbReference type="Rhea" id="RHEA-COMP:10208"/>
        <dbReference type="Rhea" id="RHEA-COMP:10311"/>
        <dbReference type="ChEBI" id="CHEBI:29973"/>
        <dbReference type="ChEBI" id="CHEBI:57856"/>
        <dbReference type="ChEBI" id="CHEBI:59789"/>
        <dbReference type="ChEBI" id="CHEBI:82795"/>
        <dbReference type="EC" id="2.1.1.80"/>
    </reaction>
</comment>
<dbReference type="GO" id="GO:0000156">
    <property type="term" value="F:phosphorelay response regulator activity"/>
    <property type="evidence" value="ECO:0007669"/>
    <property type="project" value="InterPro"/>
</dbReference>
<dbReference type="InterPro" id="IPR022641">
    <property type="entry name" value="CheR_N"/>
</dbReference>
<keyword evidence="5" id="KW-0949">S-adenosyl-L-methionine</keyword>
<feature type="region of interest" description="Disordered" evidence="7">
    <location>
        <begin position="501"/>
        <end position="520"/>
    </location>
</feature>
<dbReference type="STRING" id="281362.AT959_05510"/>
<sequence length="870" mass="96931">MSTVPKTRPPSHPANVVTHRPAKLFPIVAIGASAGGLEALEQFLGHVPAASGMAFIVIQHLDPDRKDMLPELLQRATSMPVEPARNRMKVKPDCVYVIPPNTNISILHGNLYLLAPVAPRGLRLPIDFFFHALAEDRREHAIGVILSGMGSDGTLGLRSIKEYGGLVLVQEPGNAKFDSMPKSAIATGLIDIIAAAEELPLRIIDTLHHAHHYPPVRPVPATESTADKTAFEIICILLRAATGHDFSLYKKTTVYRRIERRMAIHQLDRIADYARYLRENLQEVELLFKELLIGVTSFFRDPATWAYLQEHVLPGLLATYPGGGTLRAWVAGCSTGEEAFSLAIAFREAMDKMPPPARYSVQIFATDLDPDAIEKARRGIYPANIAADVAEDRLKRFFIDEGDSFRIGKEIREMVVFAPQNLIMDPPFTKLDILTCRNLLIYLGAELQKRVLPLFHYSLKPGGVLMLGSAETIGSFTDLFVPLESKARLFRRNDSLTRPTSLEFPTRDLPTRTESPMETKPEQVPANLQHLADELLLQQFSPAAVLVTATGDLVYISGRTGKYLEPAAGKVNWNIHAMARDGLRQAIALAIPKALRSGERVVCPNLSVDSNGVTQIVDLTLQPIAEPAALRGMLMLVFRDAATTAKPRDAKPGKRGERGSPREMELEQALLQAHLEVRTLREEMQTSHEELKSANEELQSTNEELQSTNEELTTSKEEMQSLNEELQTVNVELQSKVDELSTTNNDMKNLLNSTDIATVFLDNALHVRRFTTQATRLFKLIPSDLGRALSDIVTDLDYPEFRHDAEEVLHTLVFSDREVSTRDGRWFQVKIMPYRTLENVIDGVVITFNDISRAKHLEAELRTFATEKKG</sequence>
<dbReference type="Gene3D" id="3.40.50.150">
    <property type="entry name" value="Vaccinia Virus protein VP39"/>
    <property type="match status" value="1"/>
</dbReference>
<feature type="active site" evidence="6">
    <location>
        <position position="152"/>
    </location>
</feature>
<feature type="compositionally biased region" description="Polar residues" evidence="7">
    <location>
        <begin position="696"/>
        <end position="710"/>
    </location>
</feature>
<feature type="region of interest" description="Disordered" evidence="7">
    <location>
        <begin position="683"/>
        <end position="710"/>
    </location>
</feature>
<dbReference type="InterPro" id="IPR000673">
    <property type="entry name" value="Sig_transdc_resp-reg_Me-estase"/>
</dbReference>
<evidence type="ECO:0000256" key="6">
    <source>
        <dbReference type="PROSITE-ProRule" id="PRU00050"/>
    </source>
</evidence>
<evidence type="ECO:0000256" key="1">
    <source>
        <dbReference type="ARBA" id="ARBA00001541"/>
    </source>
</evidence>
<dbReference type="SUPFAM" id="SSF57997">
    <property type="entry name" value="Tropomyosin"/>
    <property type="match status" value="1"/>
</dbReference>
<evidence type="ECO:0000259" key="9">
    <source>
        <dbReference type="PROSITE" id="PS50123"/>
    </source>
</evidence>
<accession>A0A133XLI7</accession>
<keyword evidence="6" id="KW-0378">Hydrolase</keyword>
<dbReference type="InterPro" id="IPR035909">
    <property type="entry name" value="CheB_C"/>
</dbReference>
<dbReference type="CDD" id="cd02440">
    <property type="entry name" value="AdoMet_MTases"/>
    <property type="match status" value="1"/>
</dbReference>
<dbReference type="GO" id="GO:0032259">
    <property type="term" value="P:methylation"/>
    <property type="evidence" value="ECO:0007669"/>
    <property type="project" value="UniProtKB-KW"/>
</dbReference>
<dbReference type="Pfam" id="PF01339">
    <property type="entry name" value="CheB_methylest"/>
    <property type="match status" value="1"/>
</dbReference>
<evidence type="ECO:0000256" key="7">
    <source>
        <dbReference type="SAM" id="MobiDB-lite"/>
    </source>
</evidence>
<dbReference type="GO" id="GO:0008984">
    <property type="term" value="F:protein-glutamate methylesterase activity"/>
    <property type="evidence" value="ECO:0007669"/>
    <property type="project" value="InterPro"/>
</dbReference>
<dbReference type="EMBL" id="LODL01000010">
    <property type="protein sequence ID" value="KXB31803.1"/>
    <property type="molecule type" value="Genomic_DNA"/>
</dbReference>
<organism evidence="10 11">
    <name type="scientific">Dechloromonas denitrificans</name>
    <dbReference type="NCBI Taxonomy" id="281362"/>
    <lineage>
        <taxon>Bacteria</taxon>
        <taxon>Pseudomonadati</taxon>
        <taxon>Pseudomonadota</taxon>
        <taxon>Betaproteobacteria</taxon>
        <taxon>Rhodocyclales</taxon>
        <taxon>Azonexaceae</taxon>
        <taxon>Dechloromonas</taxon>
    </lineage>
</organism>
<dbReference type="Gene3D" id="3.30.450.20">
    <property type="entry name" value="PAS domain"/>
    <property type="match status" value="1"/>
</dbReference>
<evidence type="ECO:0000256" key="3">
    <source>
        <dbReference type="ARBA" id="ARBA00022603"/>
    </source>
</evidence>
<dbReference type="SUPFAM" id="SSF53335">
    <property type="entry name" value="S-adenosyl-L-methionine-dependent methyltransferases"/>
    <property type="match status" value="1"/>
</dbReference>
<dbReference type="Gene3D" id="3.40.50.180">
    <property type="entry name" value="Methylesterase CheB, C-terminal domain"/>
    <property type="match status" value="1"/>
</dbReference>
<feature type="active site" evidence="6">
    <location>
        <position position="60"/>
    </location>
</feature>
<feature type="active site" evidence="6">
    <location>
        <position position="33"/>
    </location>
</feature>
<dbReference type="Pfam" id="PF01739">
    <property type="entry name" value="CheR"/>
    <property type="match status" value="1"/>
</dbReference>
<feature type="compositionally biased region" description="Basic and acidic residues" evidence="7">
    <location>
        <begin position="683"/>
        <end position="695"/>
    </location>
</feature>
<dbReference type="PRINTS" id="PR00996">
    <property type="entry name" value="CHERMTFRASE"/>
</dbReference>
<dbReference type="GO" id="GO:0006935">
    <property type="term" value="P:chemotaxis"/>
    <property type="evidence" value="ECO:0007669"/>
    <property type="project" value="UniProtKB-UniRule"/>
</dbReference>
<dbReference type="AlphaFoldDB" id="A0A133XLI7"/>
<dbReference type="InterPro" id="IPR036804">
    <property type="entry name" value="CheR_N_sf"/>
</dbReference>
<keyword evidence="4" id="KW-0808">Transferase</keyword>
<dbReference type="InterPro" id="IPR035965">
    <property type="entry name" value="PAS-like_dom_sf"/>
</dbReference>
<dbReference type="Pfam" id="PF13596">
    <property type="entry name" value="PAS_10"/>
    <property type="match status" value="1"/>
</dbReference>
<dbReference type="SMART" id="SM00138">
    <property type="entry name" value="MeTrc"/>
    <property type="match status" value="1"/>
</dbReference>